<dbReference type="InterPro" id="IPR015350">
    <property type="entry name" value="Beta-trefoil_DNA-bd_dom"/>
</dbReference>
<dbReference type="SMART" id="SM01267">
    <property type="entry name" value="LAG1_DNAbind"/>
    <property type="match status" value="1"/>
</dbReference>
<evidence type="ECO:0000259" key="7">
    <source>
        <dbReference type="SMART" id="SM01267"/>
    </source>
</evidence>
<evidence type="ECO:0000256" key="5">
    <source>
        <dbReference type="ARBA" id="ARBA00023163"/>
    </source>
</evidence>
<dbReference type="InterPro" id="IPR036358">
    <property type="entry name" value="BTD_sf"/>
</dbReference>
<dbReference type="Gene3D" id="2.60.40.10">
    <property type="entry name" value="Immunoglobulins"/>
    <property type="match status" value="1"/>
</dbReference>
<dbReference type="GO" id="GO:0005634">
    <property type="term" value="C:nucleus"/>
    <property type="evidence" value="ECO:0007669"/>
    <property type="project" value="UniProtKB-SubCell"/>
</dbReference>
<dbReference type="InterPro" id="IPR038007">
    <property type="entry name" value="RBP-Jkappa_IPT"/>
</dbReference>
<evidence type="ECO:0000256" key="6">
    <source>
        <dbReference type="ARBA" id="ARBA00023242"/>
    </source>
</evidence>
<dbReference type="Gene3D" id="2.60.40.1450">
    <property type="entry name" value="LAG1, DNA binding domain"/>
    <property type="match status" value="1"/>
</dbReference>
<dbReference type="Pfam" id="PF20144">
    <property type="entry name" value="TIG_SUH"/>
    <property type="match status" value="1"/>
</dbReference>
<dbReference type="EMBL" id="BTSY01000004">
    <property type="protein sequence ID" value="GMT26141.1"/>
    <property type="molecule type" value="Genomic_DNA"/>
</dbReference>
<dbReference type="GO" id="GO:0000978">
    <property type="term" value="F:RNA polymerase II cis-regulatory region sequence-specific DNA binding"/>
    <property type="evidence" value="ECO:0007669"/>
    <property type="project" value="InterPro"/>
</dbReference>
<dbReference type="Gene3D" id="2.80.10.50">
    <property type="match status" value="1"/>
</dbReference>
<name>A0AAV5W2W5_9BILA</name>
<organism evidence="9 10">
    <name type="scientific">Pristionchus fissidentatus</name>
    <dbReference type="NCBI Taxonomy" id="1538716"/>
    <lineage>
        <taxon>Eukaryota</taxon>
        <taxon>Metazoa</taxon>
        <taxon>Ecdysozoa</taxon>
        <taxon>Nematoda</taxon>
        <taxon>Chromadorea</taxon>
        <taxon>Rhabditida</taxon>
        <taxon>Rhabditina</taxon>
        <taxon>Diplogasteromorpha</taxon>
        <taxon>Diplogasteroidea</taxon>
        <taxon>Neodiplogasteridae</taxon>
        <taxon>Pristionchus</taxon>
    </lineage>
</organism>
<dbReference type="PANTHER" id="PTHR10665">
    <property type="entry name" value="RECOMBINING BINDING PROTEIN SUPPRESSOR OF HAIRLESS"/>
    <property type="match status" value="1"/>
</dbReference>
<keyword evidence="4" id="KW-0238">DNA-binding</keyword>
<evidence type="ECO:0000259" key="8">
    <source>
        <dbReference type="SMART" id="SM01268"/>
    </source>
</evidence>
<dbReference type="InterPro" id="IPR013783">
    <property type="entry name" value="Ig-like_fold"/>
</dbReference>
<dbReference type="SUPFAM" id="SSF81296">
    <property type="entry name" value="E set domains"/>
    <property type="match status" value="1"/>
</dbReference>
<dbReference type="Pfam" id="PF09271">
    <property type="entry name" value="LAG1-DNAbind"/>
    <property type="match status" value="1"/>
</dbReference>
<dbReference type="Proteomes" id="UP001432322">
    <property type="component" value="Unassembled WGS sequence"/>
</dbReference>
<evidence type="ECO:0000256" key="2">
    <source>
        <dbReference type="ARBA" id="ARBA00009704"/>
    </source>
</evidence>
<evidence type="ECO:0000313" key="9">
    <source>
        <dbReference type="EMBL" id="GMT26141.1"/>
    </source>
</evidence>
<sequence length="372" mass="42010">QAIELCAFIGIGALNEEQRNERQRMVFGGKDYCTEKALFISDSDKRKYFELSLQLFYGCGLDIGNFPSERIKVISKPSKKKQSENQKDSKFLCIAGGTKVALFNRIRSQAISTRYLYVDNGHFTASASQWGAFDIHLCLEHSGTVDIKDDSTKFETKEGFVHYGAAIKLIDTVSGIALPRMRIRKVDKSLVMLDSREPVSQLHKIAFQLDDNENVYLSHSQDKIFQHQAKPVTGNPMRHHIPESATWTIISAETKEYRFFEANGPVRNTISTIPKINTVDVTAGLDGRHRLVLRGSEFTNDFSVWLHTVQVNAVFRDSNFVSAWLPTVSEMINQCDDLSSTTISGKELPISLVRNDGVIFRTDFTYAYRTTA</sequence>
<comment type="subcellular location">
    <subcellularLocation>
        <location evidence="1">Nucleus</location>
    </subcellularLocation>
</comment>
<feature type="non-terminal residue" evidence="9">
    <location>
        <position position="372"/>
    </location>
</feature>
<protein>
    <submittedName>
        <fullName evidence="9">Uncharacterized protein</fullName>
    </submittedName>
</protein>
<reference evidence="9" key="1">
    <citation type="submission" date="2023-10" db="EMBL/GenBank/DDBJ databases">
        <title>Genome assembly of Pristionchus species.</title>
        <authorList>
            <person name="Yoshida K."/>
            <person name="Sommer R.J."/>
        </authorList>
    </citation>
    <scope>NUCLEOTIDE SEQUENCE</scope>
    <source>
        <strain evidence="9">RS5133</strain>
    </source>
</reference>
<dbReference type="SUPFAM" id="SSF49417">
    <property type="entry name" value="p53-like transcription factors"/>
    <property type="match status" value="1"/>
</dbReference>
<feature type="domain" description="RBP-J/Cbf11/Cbf12 DNA binding" evidence="7">
    <location>
        <begin position="1"/>
        <end position="88"/>
    </location>
</feature>
<dbReference type="SUPFAM" id="SSF110217">
    <property type="entry name" value="DNA-binding protein LAG-1 (CSL)"/>
    <property type="match status" value="1"/>
</dbReference>
<keyword evidence="6" id="KW-0539">Nucleus</keyword>
<dbReference type="GO" id="GO:0001228">
    <property type="term" value="F:DNA-binding transcription activator activity, RNA polymerase II-specific"/>
    <property type="evidence" value="ECO:0007669"/>
    <property type="project" value="InterPro"/>
</dbReference>
<feature type="non-terminal residue" evidence="9">
    <location>
        <position position="1"/>
    </location>
</feature>
<dbReference type="InterPro" id="IPR008967">
    <property type="entry name" value="p53-like_TF_DNA-bd_sf"/>
</dbReference>
<gene>
    <name evidence="9" type="ORF">PFISCL1PPCAC_17438</name>
</gene>
<evidence type="ECO:0000256" key="4">
    <source>
        <dbReference type="ARBA" id="ARBA00023125"/>
    </source>
</evidence>
<accession>A0AAV5W2W5</accession>
<dbReference type="AlphaFoldDB" id="A0AAV5W2W5"/>
<dbReference type="InterPro" id="IPR015351">
    <property type="entry name" value="RBP-J/Cbf11/Cbf12_DNA-bd"/>
</dbReference>
<evidence type="ECO:0000256" key="3">
    <source>
        <dbReference type="ARBA" id="ARBA00023015"/>
    </source>
</evidence>
<keyword evidence="5" id="KW-0804">Transcription</keyword>
<feature type="domain" description="Beta-trefoil DNA-binding" evidence="8">
    <location>
        <begin position="92"/>
        <end position="247"/>
    </location>
</feature>
<evidence type="ECO:0000313" key="10">
    <source>
        <dbReference type="Proteomes" id="UP001432322"/>
    </source>
</evidence>
<dbReference type="InterPro" id="IPR014756">
    <property type="entry name" value="Ig_E-set"/>
</dbReference>
<proteinExistence type="inferred from homology"/>
<comment type="similarity">
    <text evidence="2">Belongs to the Su(H) family.</text>
</comment>
<dbReference type="InterPro" id="IPR037095">
    <property type="entry name" value="RBP-J/Cbf11_DNA-bd_sf"/>
</dbReference>
<dbReference type="Pfam" id="PF09270">
    <property type="entry name" value="BTD"/>
    <property type="match status" value="1"/>
</dbReference>
<keyword evidence="10" id="KW-1185">Reference proteome</keyword>
<dbReference type="InterPro" id="IPR040159">
    <property type="entry name" value="CLS_fam"/>
</dbReference>
<evidence type="ECO:0000256" key="1">
    <source>
        <dbReference type="ARBA" id="ARBA00004123"/>
    </source>
</evidence>
<comment type="caution">
    <text evidence="9">The sequence shown here is derived from an EMBL/GenBank/DDBJ whole genome shotgun (WGS) entry which is preliminary data.</text>
</comment>
<keyword evidence="3" id="KW-0805">Transcription regulation</keyword>
<dbReference type="SMART" id="SM01268">
    <property type="entry name" value="BTD"/>
    <property type="match status" value="1"/>
</dbReference>